<dbReference type="KEGG" id="rde:RD1_1335"/>
<dbReference type="Proteomes" id="UP000007029">
    <property type="component" value="Chromosome"/>
</dbReference>
<accession>Q16AL6</accession>
<reference evidence="1 2" key="1">
    <citation type="journal article" date="2007" name="J. Bacteriol.">
        <title>The complete genome sequence of Roseobacter denitrificans reveals a mixotrophic rather than photosynthetic metabolism.</title>
        <authorList>
            <person name="Swingley W.D."/>
            <person name="Sadekar S."/>
            <person name="Mastrian S.D."/>
            <person name="Matthies H.J."/>
            <person name="Hao J."/>
            <person name="Ramos H."/>
            <person name="Acharya C.R."/>
            <person name="Conrad A.L."/>
            <person name="Taylor H.L."/>
            <person name="Dejesa L.C."/>
            <person name="Shah M.K."/>
            <person name="O'huallachain M.E."/>
            <person name="Lince M.T."/>
            <person name="Blankenship R.E."/>
            <person name="Beatty J.T."/>
            <person name="Touchman J.W."/>
        </authorList>
    </citation>
    <scope>NUCLEOTIDE SEQUENCE [LARGE SCALE GENOMIC DNA]</scope>
    <source>
        <strain evidence="2">ATCC 33942 / OCh 114</strain>
    </source>
</reference>
<proteinExistence type="predicted"/>
<protein>
    <submittedName>
        <fullName evidence="1">Uncharacterized protein</fullName>
    </submittedName>
</protein>
<dbReference type="eggNOG" id="ENOG5032T1W">
    <property type="taxonomic scope" value="Bacteria"/>
</dbReference>
<dbReference type="AlphaFoldDB" id="Q16AL6"/>
<dbReference type="RefSeq" id="WP_011567597.1">
    <property type="nucleotide sequence ID" value="NC_008209.1"/>
</dbReference>
<sequence length="116" mass="12922">MEAVFSKEIQSGLDQARVASMKKSSRLRVCADGKKQTVLRMWKTGFAMEADAPDMRGMVDLYDGSIHLFRCLVVTTAEESGERHYEFKRATAVRGTPALDFETPEHAPAGLIEDAR</sequence>
<dbReference type="HOGENOM" id="CLU_169641_0_0_5"/>
<evidence type="ECO:0000313" key="2">
    <source>
        <dbReference type="Proteomes" id="UP000007029"/>
    </source>
</evidence>
<name>Q16AL6_ROSDO</name>
<dbReference type="OrthoDB" id="7658488at2"/>
<gene>
    <name evidence="1" type="ordered locus">RD1_1335</name>
</gene>
<evidence type="ECO:0000313" key="1">
    <source>
        <dbReference type="EMBL" id="ABG30977.1"/>
    </source>
</evidence>
<organism evidence="1 2">
    <name type="scientific">Roseobacter denitrificans (strain ATCC 33942 / OCh 114)</name>
    <name type="common">Erythrobacter sp. (strain OCh 114)</name>
    <name type="synonym">Roseobacter denitrificans</name>
    <dbReference type="NCBI Taxonomy" id="375451"/>
    <lineage>
        <taxon>Bacteria</taxon>
        <taxon>Pseudomonadati</taxon>
        <taxon>Pseudomonadota</taxon>
        <taxon>Alphaproteobacteria</taxon>
        <taxon>Rhodobacterales</taxon>
        <taxon>Roseobacteraceae</taxon>
        <taxon>Roseobacter</taxon>
    </lineage>
</organism>
<dbReference type="EMBL" id="CP000362">
    <property type="protein sequence ID" value="ABG30977.1"/>
    <property type="molecule type" value="Genomic_DNA"/>
</dbReference>
<dbReference type="STRING" id="375451.RD1_1335"/>
<keyword evidence="2" id="KW-1185">Reference proteome</keyword>